<dbReference type="EMBL" id="JASCIR010000028">
    <property type="protein sequence ID" value="MDI3389457.1"/>
    <property type="molecule type" value="Genomic_DNA"/>
</dbReference>
<protein>
    <submittedName>
        <fullName evidence="2">FAD-dependent monooxygenase</fullName>
    </submittedName>
</protein>
<keyword evidence="2" id="KW-0503">Monooxygenase</keyword>
<dbReference type="Proteomes" id="UP001224661">
    <property type="component" value="Unassembled WGS sequence"/>
</dbReference>
<dbReference type="PRINTS" id="PR00420">
    <property type="entry name" value="RNGMNOXGNASE"/>
</dbReference>
<dbReference type="Gene3D" id="3.30.9.10">
    <property type="entry name" value="D-Amino Acid Oxidase, subunit A, domain 2"/>
    <property type="match status" value="1"/>
</dbReference>
<evidence type="ECO:0000259" key="1">
    <source>
        <dbReference type="Pfam" id="PF01494"/>
    </source>
</evidence>
<keyword evidence="2" id="KW-0560">Oxidoreductase</keyword>
<dbReference type="PANTHER" id="PTHR46865">
    <property type="entry name" value="OXIDOREDUCTASE-RELATED"/>
    <property type="match status" value="1"/>
</dbReference>
<evidence type="ECO:0000313" key="3">
    <source>
        <dbReference type="Proteomes" id="UP001224661"/>
    </source>
</evidence>
<dbReference type="PANTHER" id="PTHR46865:SF2">
    <property type="entry name" value="MONOOXYGENASE"/>
    <property type="match status" value="1"/>
</dbReference>
<accession>A0ABT6RYE8</accession>
<dbReference type="SUPFAM" id="SSF51905">
    <property type="entry name" value="FAD/NAD(P)-binding domain"/>
    <property type="match status" value="1"/>
</dbReference>
<dbReference type="Gene3D" id="3.50.50.60">
    <property type="entry name" value="FAD/NAD(P)-binding domain"/>
    <property type="match status" value="1"/>
</dbReference>
<name>A0ABT6RYE8_9ACTN</name>
<dbReference type="InterPro" id="IPR002938">
    <property type="entry name" value="FAD-bd"/>
</dbReference>
<proteinExistence type="predicted"/>
<dbReference type="GO" id="GO:0004497">
    <property type="term" value="F:monooxygenase activity"/>
    <property type="evidence" value="ECO:0007669"/>
    <property type="project" value="UniProtKB-KW"/>
</dbReference>
<reference evidence="2 3" key="1">
    <citation type="submission" date="2023-05" db="EMBL/GenBank/DDBJ databases">
        <title>Draft genome sequence of Streptomyces sp. B-S-A8 isolated from a cave soil in Thailand.</title>
        <authorList>
            <person name="Chamroensaksri N."/>
            <person name="Muangham S."/>
        </authorList>
    </citation>
    <scope>NUCLEOTIDE SEQUENCE [LARGE SCALE GENOMIC DNA]</scope>
    <source>
        <strain evidence="2 3">B-S-A8</strain>
    </source>
</reference>
<comment type="caution">
    <text evidence="2">The sequence shown here is derived from an EMBL/GenBank/DDBJ whole genome shotgun (WGS) entry which is preliminary data.</text>
</comment>
<feature type="domain" description="FAD-binding" evidence="1">
    <location>
        <begin position="21"/>
        <end position="356"/>
    </location>
</feature>
<sequence>MQQQNPNQTQTQTQSRNQNRTVLINGGGIAGPVLAYWLHRHGLRPTVVERADGPRPGGQAVDIRGVALDVVERMGLLEAARKGRTRMRGMSVLDAEGREIDRSTEFTYSSGRLDSDDIELLREDLVRMVYEHTRGVVEYRFGDGVATLDEDADGVHVGFTHGPPRTFDLVVGADGLHSAVRRLAFGPEPAYAHHLGSCLSVFSAGNFLGLDRRQVWLRDGDAGFGIMPVRDDTELRVAFGFGTGPDEYDFRDGEALRAAVVDRLAALKWEGARLAEAARTAPDFYCDAMAQIRMDHWTRGRVALLGDAGYCPSPLSGQGTSLALVGAYVLADSLAREPYDHRAAHRRYEQRMRPFVALNQALATENEGGPAAEESVTRAKNAIRLDG</sequence>
<dbReference type="RefSeq" id="WP_282515920.1">
    <property type="nucleotide sequence ID" value="NZ_JASCIR010000028.1"/>
</dbReference>
<organism evidence="2 3">
    <name type="scientific">Streptomyces solicavernae</name>
    <dbReference type="NCBI Taxonomy" id="3043614"/>
    <lineage>
        <taxon>Bacteria</taxon>
        <taxon>Bacillati</taxon>
        <taxon>Actinomycetota</taxon>
        <taxon>Actinomycetes</taxon>
        <taxon>Kitasatosporales</taxon>
        <taxon>Streptomycetaceae</taxon>
        <taxon>Streptomyces</taxon>
    </lineage>
</organism>
<evidence type="ECO:0000313" key="2">
    <source>
        <dbReference type="EMBL" id="MDI3389457.1"/>
    </source>
</evidence>
<gene>
    <name evidence="2" type="ORF">QIS99_25150</name>
</gene>
<keyword evidence="3" id="KW-1185">Reference proteome</keyword>
<dbReference type="Pfam" id="PF01494">
    <property type="entry name" value="FAD_binding_3"/>
    <property type="match status" value="1"/>
</dbReference>
<dbReference type="InterPro" id="IPR051704">
    <property type="entry name" value="FAD_aromatic-hydroxylase"/>
</dbReference>
<dbReference type="InterPro" id="IPR036188">
    <property type="entry name" value="FAD/NAD-bd_sf"/>
</dbReference>